<name>A0A9P7Z921_9HELO</name>
<keyword evidence="1" id="KW-0812">Transmembrane</keyword>
<keyword evidence="1" id="KW-0472">Membrane</keyword>
<keyword evidence="1" id="KW-1133">Transmembrane helix</keyword>
<organism evidence="2 3">
    <name type="scientific">Calycina marina</name>
    <dbReference type="NCBI Taxonomy" id="1763456"/>
    <lineage>
        <taxon>Eukaryota</taxon>
        <taxon>Fungi</taxon>
        <taxon>Dikarya</taxon>
        <taxon>Ascomycota</taxon>
        <taxon>Pezizomycotina</taxon>
        <taxon>Leotiomycetes</taxon>
        <taxon>Helotiales</taxon>
        <taxon>Pezizellaceae</taxon>
        <taxon>Calycina</taxon>
    </lineage>
</organism>
<feature type="transmembrane region" description="Helical" evidence="1">
    <location>
        <begin position="23"/>
        <end position="44"/>
    </location>
</feature>
<protein>
    <submittedName>
        <fullName evidence="2">Uncharacterized protein</fullName>
    </submittedName>
</protein>
<evidence type="ECO:0000256" key="1">
    <source>
        <dbReference type="SAM" id="Phobius"/>
    </source>
</evidence>
<sequence>MTTMQDVVHFQARSIDWAAEHTILFGPALSLSLIALGACIARLGLCFRQKRRWSQLGICFMSTVLSLCIVGVVLSRRYSNQKLQKVYFGVLIPNCVCSGLYEAEFIWSLLHQPRIQRTILSVGIVLCLIVLGLSVWAGIRGDQVLFATIVLLAVMCIFYALGTYSYLLFTVGGHDVSIRYIFQAGCGCCFLLFVSTTILLPLILVGLCSGDIGLWILFSASSVCTVRFPLWAWQKKLNTLFGCPGQNKQHENFASTSVTVKHGNQRVPEIVGQGVESSCQDLERQNSTGPLIEEGRNERTGIESIPDNDLAEYYCCSCDKWEEFADDKTCRVCTHRSCTHCLTERGA</sequence>
<feature type="transmembrane region" description="Helical" evidence="1">
    <location>
        <begin position="119"/>
        <end position="139"/>
    </location>
</feature>
<gene>
    <name evidence="2" type="ORF">BJ878DRAFT_141014</name>
</gene>
<feature type="transmembrane region" description="Helical" evidence="1">
    <location>
        <begin position="212"/>
        <end position="230"/>
    </location>
</feature>
<keyword evidence="3" id="KW-1185">Reference proteome</keyword>
<feature type="transmembrane region" description="Helical" evidence="1">
    <location>
        <begin position="86"/>
        <end position="107"/>
    </location>
</feature>
<feature type="transmembrane region" description="Helical" evidence="1">
    <location>
        <begin position="56"/>
        <end position="74"/>
    </location>
</feature>
<dbReference type="AlphaFoldDB" id="A0A9P7Z921"/>
<dbReference type="EMBL" id="MU253764">
    <property type="protein sequence ID" value="KAG9247744.1"/>
    <property type="molecule type" value="Genomic_DNA"/>
</dbReference>
<dbReference type="Proteomes" id="UP000887226">
    <property type="component" value="Unassembled WGS sequence"/>
</dbReference>
<feature type="transmembrane region" description="Helical" evidence="1">
    <location>
        <begin position="181"/>
        <end position="206"/>
    </location>
</feature>
<evidence type="ECO:0000313" key="2">
    <source>
        <dbReference type="EMBL" id="KAG9247744.1"/>
    </source>
</evidence>
<accession>A0A9P7Z921</accession>
<reference evidence="2" key="1">
    <citation type="journal article" date="2021" name="IMA Fungus">
        <title>Genomic characterization of three marine fungi, including Emericellopsis atlantica sp. nov. with signatures of a generalist lifestyle and marine biomass degradation.</title>
        <authorList>
            <person name="Hagestad O.C."/>
            <person name="Hou L."/>
            <person name="Andersen J.H."/>
            <person name="Hansen E.H."/>
            <person name="Altermark B."/>
            <person name="Li C."/>
            <person name="Kuhnert E."/>
            <person name="Cox R.J."/>
            <person name="Crous P.W."/>
            <person name="Spatafora J.W."/>
            <person name="Lail K."/>
            <person name="Amirebrahimi M."/>
            <person name="Lipzen A."/>
            <person name="Pangilinan J."/>
            <person name="Andreopoulos W."/>
            <person name="Hayes R.D."/>
            <person name="Ng V."/>
            <person name="Grigoriev I.V."/>
            <person name="Jackson S.A."/>
            <person name="Sutton T.D.S."/>
            <person name="Dobson A.D.W."/>
            <person name="Rama T."/>
        </authorList>
    </citation>
    <scope>NUCLEOTIDE SEQUENCE</scope>
    <source>
        <strain evidence="2">TRa3180A</strain>
    </source>
</reference>
<dbReference type="OrthoDB" id="10533260at2759"/>
<feature type="transmembrane region" description="Helical" evidence="1">
    <location>
        <begin position="145"/>
        <end position="169"/>
    </location>
</feature>
<proteinExistence type="predicted"/>
<evidence type="ECO:0000313" key="3">
    <source>
        <dbReference type="Proteomes" id="UP000887226"/>
    </source>
</evidence>
<comment type="caution">
    <text evidence="2">The sequence shown here is derived from an EMBL/GenBank/DDBJ whole genome shotgun (WGS) entry which is preliminary data.</text>
</comment>